<feature type="transmembrane region" description="Helical" evidence="1">
    <location>
        <begin position="358"/>
        <end position="381"/>
    </location>
</feature>
<dbReference type="InterPro" id="IPR003453">
    <property type="entry name" value="ABC_MlaE_roteobac"/>
</dbReference>
<keyword evidence="1" id="KW-1003">Cell membrane</keyword>
<keyword evidence="1" id="KW-1133">Transmembrane helix</keyword>
<organism evidence="2 3">
    <name type="scientific">Methylomonas koyamae</name>
    <dbReference type="NCBI Taxonomy" id="702114"/>
    <lineage>
        <taxon>Bacteria</taxon>
        <taxon>Pseudomonadati</taxon>
        <taxon>Pseudomonadota</taxon>
        <taxon>Gammaproteobacteria</taxon>
        <taxon>Methylococcales</taxon>
        <taxon>Methylococcaceae</taxon>
        <taxon>Methylomonas</taxon>
    </lineage>
</organism>
<comment type="caution">
    <text evidence="2">The sequence shown here is derived from an EMBL/GenBank/DDBJ whole genome shotgun (WGS) entry which is preliminary data.</text>
</comment>
<keyword evidence="1" id="KW-0472">Membrane</keyword>
<reference evidence="2 3" key="1">
    <citation type="submission" date="2016-03" db="EMBL/GenBank/DDBJ databases">
        <authorList>
            <person name="Heylen K."/>
            <person name="De Vos P."/>
            <person name="Vekeman B."/>
        </authorList>
    </citation>
    <scope>NUCLEOTIDE SEQUENCE [LARGE SCALE GENOMIC DNA]</scope>
    <source>
        <strain evidence="2 3">R-49807</strain>
    </source>
</reference>
<comment type="subcellular location">
    <subcellularLocation>
        <location evidence="1">Cell inner membrane</location>
        <topology evidence="1">Multi-pass membrane protein</topology>
    </subcellularLocation>
</comment>
<evidence type="ECO:0000256" key="1">
    <source>
        <dbReference type="RuleBase" id="RU362044"/>
    </source>
</evidence>
<evidence type="ECO:0000313" key="2">
    <source>
        <dbReference type="EMBL" id="OAI29806.1"/>
    </source>
</evidence>
<dbReference type="Pfam" id="PF02405">
    <property type="entry name" value="MlaE"/>
    <property type="match status" value="1"/>
</dbReference>
<evidence type="ECO:0000313" key="3">
    <source>
        <dbReference type="Proteomes" id="UP000077734"/>
    </source>
</evidence>
<feature type="transmembrane region" description="Helical" evidence="1">
    <location>
        <begin position="189"/>
        <end position="212"/>
    </location>
</feature>
<dbReference type="InterPro" id="IPR030802">
    <property type="entry name" value="Permease_MalE"/>
</dbReference>
<dbReference type="AlphaFoldDB" id="A0AA91I745"/>
<protein>
    <recommendedName>
        <fullName evidence="4">Intermembrane phospholipid transport system permease protein MlaE</fullName>
    </recommendedName>
</protein>
<accession>A0AA91I745</accession>
<dbReference type="RefSeq" id="WP_054763616.1">
    <property type="nucleotide sequence ID" value="NZ_AP019777.1"/>
</dbReference>
<keyword evidence="3" id="KW-1185">Reference proteome</keyword>
<keyword evidence="1" id="KW-0997">Cell inner membrane</keyword>
<dbReference type="PANTHER" id="PTHR30188">
    <property type="entry name" value="ABC TRANSPORTER PERMEASE PROTEIN-RELATED"/>
    <property type="match status" value="1"/>
</dbReference>
<proteinExistence type="inferred from homology"/>
<name>A0AA91I745_9GAMM</name>
<comment type="similarity">
    <text evidence="1">Belongs to the MlaE permease family.</text>
</comment>
<dbReference type="EMBL" id="LUUL01000024">
    <property type="protein sequence ID" value="OAI29806.1"/>
    <property type="molecule type" value="Genomic_DNA"/>
</dbReference>
<feature type="transmembrane region" description="Helical" evidence="1">
    <location>
        <begin position="323"/>
        <end position="346"/>
    </location>
</feature>
<gene>
    <name evidence="2" type="ORF">A1356_22825</name>
</gene>
<dbReference type="NCBIfam" id="TIGR00056">
    <property type="entry name" value="MlaE family lipid ABC transporter permease subunit"/>
    <property type="match status" value="1"/>
</dbReference>
<sequence length="386" mass="41226">MTLSNQSSATVNSAASINTVRRQQTLELALSGDWVLDAPVPALEPVLAQIEHDSQLKSLQFATAGLGRWDSMLVTEVVKLIECANRSGVAVDKTSLPLPIQNLLALAAAVPERIDAHRSQQSVSWHEAMHAAWLGTLRESRAMLVFVGEMALSTLATVRGQAHFRREDLWLYVQECGPSALPIVTLISLLVGLILAFVGAVQLSLFGAQIYIANLVSLGMTREMGGLMTAIIMSGRTGAAYAAQLGTMHVNSEIDALRTMNLDPMAFLVLPRMLALILIMPLLCLYADLMGIIGGGLVTVNFFDVSLTEYLDRTASAVKMKDFTIGFVKCAVFGILIALSGCMRGMQCGRSASAVGEAGTSAVVTAIVFIVVADSVMTIICNRLGI</sequence>
<dbReference type="GO" id="GO:0043190">
    <property type="term" value="C:ATP-binding cassette (ABC) transporter complex"/>
    <property type="evidence" value="ECO:0007669"/>
    <property type="project" value="InterPro"/>
</dbReference>
<feature type="transmembrane region" description="Helical" evidence="1">
    <location>
        <begin position="289"/>
        <end position="311"/>
    </location>
</feature>
<keyword evidence="1" id="KW-0812">Transmembrane</keyword>
<evidence type="ECO:0008006" key="4">
    <source>
        <dbReference type="Google" id="ProtNLM"/>
    </source>
</evidence>
<dbReference type="GO" id="GO:0005548">
    <property type="term" value="F:phospholipid transporter activity"/>
    <property type="evidence" value="ECO:0007669"/>
    <property type="project" value="TreeGrafter"/>
</dbReference>
<dbReference type="Proteomes" id="UP000077734">
    <property type="component" value="Unassembled WGS sequence"/>
</dbReference>
<dbReference type="PANTHER" id="PTHR30188:SF3">
    <property type="entry name" value="ABC TRANSPORTER PERMEASE"/>
    <property type="match status" value="1"/>
</dbReference>
<feature type="transmembrane region" description="Helical" evidence="1">
    <location>
        <begin position="264"/>
        <end position="283"/>
    </location>
</feature>